<keyword evidence="6" id="KW-0325">Glycoprotein</keyword>
<protein>
    <submittedName>
        <fullName evidence="10">T-cell immunomodulatory protein</fullName>
    </submittedName>
</protein>
<dbReference type="GeneID" id="101862554"/>
<reference evidence="10" key="1">
    <citation type="submission" date="2025-08" db="UniProtKB">
        <authorList>
            <consortium name="RefSeq"/>
        </authorList>
    </citation>
    <scope>IDENTIFICATION</scope>
</reference>
<organism evidence="9 10">
    <name type="scientific">Aplysia californica</name>
    <name type="common">California sea hare</name>
    <dbReference type="NCBI Taxonomy" id="6500"/>
    <lineage>
        <taxon>Eukaryota</taxon>
        <taxon>Metazoa</taxon>
        <taxon>Spiralia</taxon>
        <taxon>Lophotrochozoa</taxon>
        <taxon>Mollusca</taxon>
        <taxon>Gastropoda</taxon>
        <taxon>Heterobranchia</taxon>
        <taxon>Euthyneura</taxon>
        <taxon>Tectipleura</taxon>
        <taxon>Aplysiida</taxon>
        <taxon>Aplysioidea</taxon>
        <taxon>Aplysiidae</taxon>
        <taxon>Aplysia</taxon>
    </lineage>
</organism>
<sequence length="622" mass="68776">MRGPRLLSIRFSLVFSLAVGILYLPLAFSSLSDVTVDVFGRERVYGIVSAFGDLDADKATDVFVLSEDGKSVFILEADIDIDLRKDFTEFKKRTFIEGKPEDAVITSVVPGDFNSDSQMDVLVTRKPKQDSTEVTVEIYPGNGAAAEKPLTLTETFRDQPVVIDWNGDMIPDLFGETADGRRAVWIFVKNGSYAMEYVTNGTEGKLPQLRVPQSSAFLDLDGDLTADLCAVSSVGGQVSFEFWLNQAGNLTWVKSISAPASLKHVGQASFVDFNGNHETNIVLPGCLDEECKEAAIFVWTNNKYTEGASGGKWHRLDVNFKPDENHQTSFEKTINPTSWLSLPIMLRMGDFNHDGYPDAVAVLKETHAGSTNMSSFLMYNERCGTDKCEGFSRTLSIDYGQPLHKHKPVIAAFFDLMENGALDILLSEVTGDNRVFIRAIEQDFNGDASFLKVLVVSGLCHSDCPNDHQPYGVNQVGPTAKFESTNPSGGEQIGIASQLTQSAYFSLQLPFMLFGLGRTPNFVDELEVGIPYPSGQSPRRHSWSTIIPNSHVIVVPYPVSSPGSWKHELYITPSRLVLLTGVSLLGTCAFIAIIVGLLQWRERMEDKREKLQEAQRFHFDAM</sequence>
<dbReference type="InterPro" id="IPR028994">
    <property type="entry name" value="Integrin_alpha_N"/>
</dbReference>
<evidence type="ECO:0000256" key="7">
    <source>
        <dbReference type="SAM" id="Phobius"/>
    </source>
</evidence>
<evidence type="ECO:0000256" key="3">
    <source>
        <dbReference type="ARBA" id="ARBA00022692"/>
    </source>
</evidence>
<comment type="subcellular location">
    <subcellularLocation>
        <location evidence="1">Membrane</location>
        <topology evidence="1">Single-pass type I membrane protein</topology>
    </subcellularLocation>
</comment>
<dbReference type="RefSeq" id="XP_005091341.1">
    <property type="nucleotide sequence ID" value="XM_005091284.3"/>
</dbReference>
<gene>
    <name evidence="10" type="primary">LOC101862554</name>
</gene>
<evidence type="ECO:0000256" key="5">
    <source>
        <dbReference type="ARBA" id="ARBA00023136"/>
    </source>
</evidence>
<evidence type="ECO:0000259" key="8">
    <source>
        <dbReference type="Pfam" id="PF23122"/>
    </source>
</evidence>
<evidence type="ECO:0000313" key="10">
    <source>
        <dbReference type="RefSeq" id="XP_005091341.1"/>
    </source>
</evidence>
<dbReference type="Pfam" id="PF23122">
    <property type="entry name" value="C2_ITFG1"/>
    <property type="match status" value="1"/>
</dbReference>
<evidence type="ECO:0000256" key="4">
    <source>
        <dbReference type="ARBA" id="ARBA00022989"/>
    </source>
</evidence>
<feature type="domain" description="T-cell immunomodulatory protein TIP C2" evidence="8">
    <location>
        <begin position="470"/>
        <end position="570"/>
    </location>
</feature>
<accession>A0ABM0JDR3</accession>
<name>A0ABM0JDR3_APLCA</name>
<evidence type="ECO:0000313" key="9">
    <source>
        <dbReference type="Proteomes" id="UP000694888"/>
    </source>
</evidence>
<keyword evidence="9" id="KW-1185">Reference proteome</keyword>
<dbReference type="Gene3D" id="2.130.10.130">
    <property type="entry name" value="Integrin alpha, N-terminal"/>
    <property type="match status" value="1"/>
</dbReference>
<dbReference type="SUPFAM" id="SSF69318">
    <property type="entry name" value="Integrin alpha N-terminal domain"/>
    <property type="match status" value="1"/>
</dbReference>
<dbReference type="Proteomes" id="UP000694888">
    <property type="component" value="Unplaced"/>
</dbReference>
<evidence type="ECO:0000256" key="6">
    <source>
        <dbReference type="ARBA" id="ARBA00023180"/>
    </source>
</evidence>
<dbReference type="InterPro" id="IPR057089">
    <property type="entry name" value="C2_TIP"/>
</dbReference>
<keyword evidence="3 7" id="KW-0812">Transmembrane</keyword>
<dbReference type="PANTHER" id="PTHR13412">
    <property type="entry name" value="T-CELL IMMUNOMODULATORY PROTEIN HOMOLOG"/>
    <property type="match status" value="1"/>
</dbReference>
<keyword evidence="4 7" id="KW-1133">Transmembrane helix</keyword>
<keyword evidence="5 7" id="KW-0472">Membrane</keyword>
<feature type="transmembrane region" description="Helical" evidence="7">
    <location>
        <begin position="576"/>
        <end position="598"/>
    </location>
</feature>
<evidence type="ECO:0000256" key="1">
    <source>
        <dbReference type="ARBA" id="ARBA00004479"/>
    </source>
</evidence>
<dbReference type="PANTHER" id="PTHR13412:SF0">
    <property type="entry name" value="T-CELL IMMUNOMODULATORY PROTEIN"/>
    <property type="match status" value="1"/>
</dbReference>
<comment type="similarity">
    <text evidence="2">Belongs to the TIP family.</text>
</comment>
<evidence type="ECO:0000256" key="2">
    <source>
        <dbReference type="ARBA" id="ARBA00006496"/>
    </source>
</evidence>
<proteinExistence type="inferred from homology"/>
<dbReference type="InterPro" id="IPR024881">
    <property type="entry name" value="Tip"/>
</dbReference>